<feature type="transmembrane region" description="Helical" evidence="6">
    <location>
        <begin position="254"/>
        <end position="277"/>
    </location>
</feature>
<feature type="transmembrane region" description="Helical" evidence="6">
    <location>
        <begin position="12"/>
        <end position="30"/>
    </location>
</feature>
<dbReference type="OrthoDB" id="9790149at2"/>
<feature type="transmembrane region" description="Helical" evidence="6">
    <location>
        <begin position="488"/>
        <end position="505"/>
    </location>
</feature>
<evidence type="ECO:0000259" key="7">
    <source>
        <dbReference type="Pfam" id="PF03772"/>
    </source>
</evidence>
<keyword evidence="2" id="KW-1003">Cell membrane</keyword>
<dbReference type="InterPro" id="IPR025405">
    <property type="entry name" value="DUF4131"/>
</dbReference>
<evidence type="ECO:0000313" key="10">
    <source>
        <dbReference type="Proteomes" id="UP000026249"/>
    </source>
</evidence>
<dbReference type="NCBIfam" id="TIGR00360">
    <property type="entry name" value="ComEC_N-term"/>
    <property type="match status" value="1"/>
</dbReference>
<feature type="transmembrane region" description="Helical" evidence="6">
    <location>
        <begin position="424"/>
        <end position="449"/>
    </location>
</feature>
<evidence type="ECO:0000256" key="3">
    <source>
        <dbReference type="ARBA" id="ARBA00022692"/>
    </source>
</evidence>
<organism evidence="9 10">
    <name type="scientific">Actibacterium mucosum KCTC 23349</name>
    <dbReference type="NCBI Taxonomy" id="1454373"/>
    <lineage>
        <taxon>Bacteria</taxon>
        <taxon>Pseudomonadati</taxon>
        <taxon>Pseudomonadota</taxon>
        <taxon>Alphaproteobacteria</taxon>
        <taxon>Rhodobacterales</taxon>
        <taxon>Roseobacteraceae</taxon>
        <taxon>Actibacterium</taxon>
    </lineage>
</organism>
<evidence type="ECO:0008006" key="11">
    <source>
        <dbReference type="Google" id="ProtNLM"/>
    </source>
</evidence>
<feature type="domain" description="DUF4131" evidence="8">
    <location>
        <begin position="33"/>
        <end position="192"/>
    </location>
</feature>
<dbReference type="InterPro" id="IPR004477">
    <property type="entry name" value="ComEC_N"/>
</dbReference>
<gene>
    <name evidence="9" type="ORF">ACMU_17575</name>
</gene>
<evidence type="ECO:0000313" key="9">
    <source>
        <dbReference type="EMBL" id="KAJ54518.1"/>
    </source>
</evidence>
<keyword evidence="10" id="KW-1185">Reference proteome</keyword>
<reference evidence="9 10" key="1">
    <citation type="submission" date="2014-03" db="EMBL/GenBank/DDBJ databases">
        <title>Draft Genome Sequence of Actibacterium mucosum KCTC 23349, a Marine Alphaproteobacterium with Complex Ionic Requirements Isolated from Mediterranean Seawater at Malvarrosa Beach, Valencia, Spain.</title>
        <authorList>
            <person name="Arahal D.R."/>
            <person name="Shao Z."/>
            <person name="Lai Q."/>
            <person name="Pujalte M.J."/>
        </authorList>
    </citation>
    <scope>NUCLEOTIDE SEQUENCE [LARGE SCALE GENOMIC DNA]</scope>
    <source>
        <strain evidence="9 10">KCTC 23349</strain>
    </source>
</reference>
<dbReference type="Pfam" id="PF13567">
    <property type="entry name" value="DUF4131"/>
    <property type="match status" value="1"/>
</dbReference>
<feature type="transmembrane region" description="Helical" evidence="6">
    <location>
        <begin position="358"/>
        <end position="377"/>
    </location>
</feature>
<feature type="transmembrane region" description="Helical" evidence="6">
    <location>
        <begin position="36"/>
        <end position="54"/>
    </location>
</feature>
<evidence type="ECO:0000259" key="8">
    <source>
        <dbReference type="Pfam" id="PF13567"/>
    </source>
</evidence>
<feature type="transmembrane region" description="Helical" evidence="6">
    <location>
        <begin position="389"/>
        <end position="412"/>
    </location>
</feature>
<evidence type="ECO:0000256" key="5">
    <source>
        <dbReference type="ARBA" id="ARBA00023136"/>
    </source>
</evidence>
<dbReference type="STRING" id="1454373.ACMU_17575"/>
<feature type="domain" description="ComEC/Rec2-related protein" evidence="7">
    <location>
        <begin position="230"/>
        <end position="509"/>
    </location>
</feature>
<comment type="caution">
    <text evidence="9">The sequence shown here is derived from an EMBL/GenBank/DDBJ whole genome shotgun (WGS) entry which is preliminary data.</text>
</comment>
<evidence type="ECO:0000256" key="6">
    <source>
        <dbReference type="SAM" id="Phobius"/>
    </source>
</evidence>
<feature type="transmembrane region" description="Helical" evidence="6">
    <location>
        <begin position="456"/>
        <end position="476"/>
    </location>
</feature>
<dbReference type="AlphaFoldDB" id="A0A037ZFY0"/>
<dbReference type="GO" id="GO:0005886">
    <property type="term" value="C:plasma membrane"/>
    <property type="evidence" value="ECO:0007669"/>
    <property type="project" value="UniProtKB-SubCell"/>
</dbReference>
<proteinExistence type="predicted"/>
<feature type="transmembrane region" description="Helical" evidence="6">
    <location>
        <begin position="335"/>
        <end position="352"/>
    </location>
</feature>
<feature type="transmembrane region" description="Helical" evidence="6">
    <location>
        <begin position="289"/>
        <end position="307"/>
    </location>
</feature>
<dbReference type="PANTHER" id="PTHR30619">
    <property type="entry name" value="DNA INTERNALIZATION/COMPETENCE PROTEIN COMEC/REC2"/>
    <property type="match status" value="1"/>
</dbReference>
<evidence type="ECO:0000256" key="1">
    <source>
        <dbReference type="ARBA" id="ARBA00004651"/>
    </source>
</evidence>
<dbReference type="Pfam" id="PF03772">
    <property type="entry name" value="Competence"/>
    <property type="match status" value="1"/>
</dbReference>
<dbReference type="EMBL" id="JFKE01000007">
    <property type="protein sequence ID" value="KAJ54518.1"/>
    <property type="molecule type" value="Genomic_DNA"/>
</dbReference>
<dbReference type="RefSeq" id="WP_035261317.1">
    <property type="nucleotide sequence ID" value="NZ_JFKE01000007.1"/>
</dbReference>
<dbReference type="Proteomes" id="UP000026249">
    <property type="component" value="Unassembled WGS sequence"/>
</dbReference>
<keyword evidence="3 6" id="KW-0812">Transmembrane</keyword>
<evidence type="ECO:0000256" key="4">
    <source>
        <dbReference type="ARBA" id="ARBA00022989"/>
    </source>
</evidence>
<keyword evidence="5 6" id="KW-0472">Membrane</keyword>
<name>A0A037ZFY0_9RHOB</name>
<evidence type="ECO:0000256" key="2">
    <source>
        <dbReference type="ARBA" id="ARBA00022475"/>
    </source>
</evidence>
<comment type="subcellular location">
    <subcellularLocation>
        <location evidence="1">Cell membrane</location>
        <topology evidence="1">Multi-pass membrane protein</topology>
    </subcellularLocation>
</comment>
<accession>A0A037ZFY0</accession>
<sequence>MLTALLERRQELFPWVPVLFGIGIGVYFALPAEPGPVALTAILALATLCGLGFLRAPFLWRPVFAVVFLMTLGVGWAQIRTLTVAAPVLEYRAFGPLEGRVRIVDRSGSGAPRVTLDEVWMADLRREETPRRVRISLVSPYQGDVPEPGQRIAVTANMSGPAAPAEPGGFNFQRQAWFKGIGAVGYTRDPSVLLAPAQGWSVIVGRIRARLSAGIQARVAGDNGAFAAAILTGDRSAMSPDTVEALRDANMAHLLAISGLHMGLLTGFIFAALRYGMALIPPAALRIPAKKWAAFLALLAAAFYLALSGGIVATQRAFIMVLVMLVAIMLDRRALTLRAVALAAMIVLILRPESLTEPGFQMSFAATTALVVVFGLLRDLPETAWRPPAWTRPVLAVFLSSLVAGLATAPFAAAHFNQVAQYGLLANVLSVPLVGTIVIPAAVLGGVLAPFGLEAPALWVMELGIRWVLGVAHFVAGLEGSTWPVVSPPQTVLPLVALGMLWLMLWPNRARVAAVAPLCAGLILWSQASRPDVLITESGALVGVMTEAGRVLSKERSEQFAARSWLENDGDAAVQAGAHSRDGFAHFRGGSRIIVGGVVITQLHGRGWQDVLPGACADGLVIAARVIEDAPQTCNLLDQRSLRRTGALAITVQDGKVQVTSAKDRSGDRPWTR</sequence>
<protein>
    <recommendedName>
        <fullName evidence="11">Competence protein</fullName>
    </recommendedName>
</protein>
<dbReference type="PANTHER" id="PTHR30619:SF1">
    <property type="entry name" value="RECOMBINATION PROTEIN 2"/>
    <property type="match status" value="1"/>
</dbReference>
<dbReference type="InterPro" id="IPR052159">
    <property type="entry name" value="Competence_DNA_uptake"/>
</dbReference>
<keyword evidence="4 6" id="KW-1133">Transmembrane helix</keyword>